<evidence type="ECO:0000259" key="4">
    <source>
        <dbReference type="PROSITE" id="PS50932"/>
    </source>
</evidence>
<dbReference type="PANTHER" id="PTHR30146">
    <property type="entry name" value="LACI-RELATED TRANSCRIPTIONAL REPRESSOR"/>
    <property type="match status" value="1"/>
</dbReference>
<dbReference type="InterPro" id="IPR010982">
    <property type="entry name" value="Lambda_DNA-bd_dom_sf"/>
</dbReference>
<keyword evidence="2" id="KW-0238">DNA-binding</keyword>
<dbReference type="CDD" id="cd06267">
    <property type="entry name" value="PBP1_LacI_sugar_binding-like"/>
    <property type="match status" value="1"/>
</dbReference>
<keyword evidence="6" id="KW-1185">Reference proteome</keyword>
<proteinExistence type="predicted"/>
<dbReference type="Pfam" id="PF13377">
    <property type="entry name" value="Peripla_BP_3"/>
    <property type="match status" value="1"/>
</dbReference>
<dbReference type="GO" id="GO:0000976">
    <property type="term" value="F:transcription cis-regulatory region binding"/>
    <property type="evidence" value="ECO:0007669"/>
    <property type="project" value="TreeGrafter"/>
</dbReference>
<evidence type="ECO:0000256" key="1">
    <source>
        <dbReference type="ARBA" id="ARBA00023015"/>
    </source>
</evidence>
<dbReference type="EMBL" id="JAJOMB010000014">
    <property type="protein sequence ID" value="MCD5314090.1"/>
    <property type="molecule type" value="Genomic_DNA"/>
</dbReference>
<dbReference type="PANTHER" id="PTHR30146:SF109">
    <property type="entry name" value="HTH-TYPE TRANSCRIPTIONAL REGULATOR GALS"/>
    <property type="match status" value="1"/>
</dbReference>
<dbReference type="Proteomes" id="UP001138997">
    <property type="component" value="Unassembled WGS sequence"/>
</dbReference>
<keyword evidence="1" id="KW-0805">Transcription regulation</keyword>
<dbReference type="GO" id="GO:0003700">
    <property type="term" value="F:DNA-binding transcription factor activity"/>
    <property type="evidence" value="ECO:0007669"/>
    <property type="project" value="TreeGrafter"/>
</dbReference>
<dbReference type="Gene3D" id="3.40.50.2300">
    <property type="match status" value="2"/>
</dbReference>
<evidence type="ECO:0000313" key="5">
    <source>
        <dbReference type="EMBL" id="MCD5314090.1"/>
    </source>
</evidence>
<dbReference type="AlphaFoldDB" id="A0A9X1NHF2"/>
<keyword evidence="3" id="KW-0804">Transcription</keyword>
<dbReference type="SMART" id="SM00354">
    <property type="entry name" value="HTH_LACI"/>
    <property type="match status" value="1"/>
</dbReference>
<dbReference type="SUPFAM" id="SSF47413">
    <property type="entry name" value="lambda repressor-like DNA-binding domains"/>
    <property type="match status" value="1"/>
</dbReference>
<sequence>MSTAVVSYVLNDGPRPVSAAAKARVLAAVEELNYRPDGVARTLAAGRSRTVGLVVPDVSMPYFATGAQEITQEAARRGYQVLVATTGWDLEAERRQLLALAERRVEALILMSVDPTQGDEFLGKLGAPVVVVDRPGVALDGAEAVTAHLLEHGHRRVGYIGGRADLVVSQRREQGWRAGLRAGGIRSATSWITRGPYTEQGGYDAVDVLLKAPARCTALFAENDVQALGALRRLRELGRQVPGDIAVATLDSSSLARFSSPSLTALEQPHRKMGTRTLDVGLGGEPLVHRIDVQGFELVRRESCGCRSTDEA</sequence>
<dbReference type="InterPro" id="IPR000843">
    <property type="entry name" value="HTH_LacI"/>
</dbReference>
<dbReference type="InterPro" id="IPR046335">
    <property type="entry name" value="LacI/GalR-like_sensor"/>
</dbReference>
<evidence type="ECO:0000256" key="3">
    <source>
        <dbReference type="ARBA" id="ARBA00023163"/>
    </source>
</evidence>
<evidence type="ECO:0000256" key="2">
    <source>
        <dbReference type="ARBA" id="ARBA00023125"/>
    </source>
</evidence>
<reference evidence="5" key="1">
    <citation type="submission" date="2021-11" db="EMBL/GenBank/DDBJ databases">
        <title>Streptomyces corallinus and Kineosporia corallina sp. nov., two new coral-derived marine actinobacteria.</title>
        <authorList>
            <person name="Buangrab K."/>
            <person name="Sutthacheep M."/>
            <person name="Yeemin T."/>
            <person name="Harunari E."/>
            <person name="Igarashi Y."/>
            <person name="Sripreechasak P."/>
            <person name="Kanchanasin P."/>
            <person name="Tanasupawat S."/>
            <person name="Phongsopitanun W."/>
        </authorList>
    </citation>
    <scope>NUCLEOTIDE SEQUENCE</scope>
    <source>
        <strain evidence="5">JCM 31032</strain>
    </source>
</reference>
<dbReference type="InterPro" id="IPR028082">
    <property type="entry name" value="Peripla_BP_I"/>
</dbReference>
<comment type="caution">
    <text evidence="5">The sequence shown here is derived from an EMBL/GenBank/DDBJ whole genome shotgun (WGS) entry which is preliminary data.</text>
</comment>
<dbReference type="Gene3D" id="1.10.260.40">
    <property type="entry name" value="lambda repressor-like DNA-binding domains"/>
    <property type="match status" value="1"/>
</dbReference>
<name>A0A9X1NHF2_9ACTN</name>
<feature type="domain" description="HTH lacI-type" evidence="4">
    <location>
        <begin position="1"/>
        <end position="45"/>
    </location>
</feature>
<dbReference type="Pfam" id="PF00356">
    <property type="entry name" value="LacI"/>
    <property type="match status" value="1"/>
</dbReference>
<dbReference type="PROSITE" id="PS50932">
    <property type="entry name" value="HTH_LACI_2"/>
    <property type="match status" value="1"/>
</dbReference>
<organism evidence="5 6">
    <name type="scientific">Kineosporia babensis</name>
    <dbReference type="NCBI Taxonomy" id="499548"/>
    <lineage>
        <taxon>Bacteria</taxon>
        <taxon>Bacillati</taxon>
        <taxon>Actinomycetota</taxon>
        <taxon>Actinomycetes</taxon>
        <taxon>Kineosporiales</taxon>
        <taxon>Kineosporiaceae</taxon>
        <taxon>Kineosporia</taxon>
    </lineage>
</organism>
<accession>A0A9X1NHF2</accession>
<evidence type="ECO:0000313" key="6">
    <source>
        <dbReference type="Proteomes" id="UP001138997"/>
    </source>
</evidence>
<dbReference type="SUPFAM" id="SSF53822">
    <property type="entry name" value="Periplasmic binding protein-like I"/>
    <property type="match status" value="1"/>
</dbReference>
<protein>
    <submittedName>
        <fullName evidence="5">LacI family transcriptional regulator</fullName>
    </submittedName>
</protein>
<gene>
    <name evidence="5" type="ORF">LR394_24585</name>
</gene>